<name>A0ABD1NHP4_9FABA</name>
<dbReference type="PANTHER" id="PTHR34968">
    <property type="entry name" value="AUGMIN SUBUNIT 5"/>
    <property type="match status" value="1"/>
</dbReference>
<organism evidence="3 4">
    <name type="scientific">Flemingia macrophylla</name>
    <dbReference type="NCBI Taxonomy" id="520843"/>
    <lineage>
        <taxon>Eukaryota</taxon>
        <taxon>Viridiplantae</taxon>
        <taxon>Streptophyta</taxon>
        <taxon>Embryophyta</taxon>
        <taxon>Tracheophyta</taxon>
        <taxon>Spermatophyta</taxon>
        <taxon>Magnoliopsida</taxon>
        <taxon>eudicotyledons</taxon>
        <taxon>Gunneridae</taxon>
        <taxon>Pentapetalae</taxon>
        <taxon>rosids</taxon>
        <taxon>fabids</taxon>
        <taxon>Fabales</taxon>
        <taxon>Fabaceae</taxon>
        <taxon>Papilionoideae</taxon>
        <taxon>50 kb inversion clade</taxon>
        <taxon>NPAAA clade</taxon>
        <taxon>indigoferoid/millettioid clade</taxon>
        <taxon>Phaseoleae</taxon>
        <taxon>Flemingia</taxon>
    </lineage>
</organism>
<sequence>MGYRPLDTYAAGKSHLPSVESICRICHDNMIPVWNFLVMRAKSEKTVRNIRRNITVHGGDTKEEARGKGGARKTDRALAGEGSEATMREAALQELDFAAKEVERLRNAVKRLRKDLRARMLEVSREEAERKRILDERANYSSHNQPTPSPNVASTSQQPSVPHNNQSIPSPHISLTQTPNIPETPPTLALVDVTSSPVVGSSSSINPCSQIGSVDSDGRIWICPGPQNTFDLPIQPTREISRIIKGKFERSWESYGEVKTQIGNMTKMWFEEFERKFKWLVHQNAQIRRTFDHKAYESKAFSNAMYTVRRGIDVRSWIPKQKHVELEQKWNDENWKEKARTNANNRNSTDGLKLVSLECGILEKCSTFFDWECGLKVLSI</sequence>
<proteinExistence type="predicted"/>
<feature type="compositionally biased region" description="Polar residues" evidence="2">
    <location>
        <begin position="139"/>
        <end position="181"/>
    </location>
</feature>
<dbReference type="Proteomes" id="UP001603857">
    <property type="component" value="Unassembled WGS sequence"/>
</dbReference>
<accession>A0ABD1NHP4</accession>
<dbReference type="InterPro" id="IPR044706">
    <property type="entry name" value="AUG5_plant"/>
</dbReference>
<dbReference type="InterPro" id="IPR029131">
    <property type="entry name" value="HAUS5"/>
</dbReference>
<dbReference type="EMBL" id="JBGMDY010000001">
    <property type="protein sequence ID" value="KAL2347635.1"/>
    <property type="molecule type" value="Genomic_DNA"/>
</dbReference>
<comment type="caution">
    <text evidence="3">The sequence shown here is derived from an EMBL/GenBank/DDBJ whole genome shotgun (WGS) entry which is preliminary data.</text>
</comment>
<dbReference type="Pfam" id="PF14817">
    <property type="entry name" value="HAUS5"/>
    <property type="match status" value="1"/>
</dbReference>
<evidence type="ECO:0000313" key="3">
    <source>
        <dbReference type="EMBL" id="KAL2347635.1"/>
    </source>
</evidence>
<keyword evidence="4" id="KW-1185">Reference proteome</keyword>
<protein>
    <submittedName>
        <fullName evidence="3">Uncharacterized protein</fullName>
    </submittedName>
</protein>
<feature type="region of interest" description="Disordered" evidence="2">
    <location>
        <begin position="59"/>
        <end position="83"/>
    </location>
</feature>
<evidence type="ECO:0000256" key="2">
    <source>
        <dbReference type="SAM" id="MobiDB-lite"/>
    </source>
</evidence>
<feature type="compositionally biased region" description="Basic and acidic residues" evidence="2">
    <location>
        <begin position="59"/>
        <end position="78"/>
    </location>
</feature>
<reference evidence="3 4" key="1">
    <citation type="submission" date="2024-08" db="EMBL/GenBank/DDBJ databases">
        <title>Insights into the chromosomal genome structure of Flemingia macrophylla.</title>
        <authorList>
            <person name="Ding Y."/>
            <person name="Zhao Y."/>
            <person name="Bi W."/>
            <person name="Wu M."/>
            <person name="Zhao G."/>
            <person name="Gong Y."/>
            <person name="Li W."/>
            <person name="Zhang P."/>
        </authorList>
    </citation>
    <scope>NUCLEOTIDE SEQUENCE [LARGE SCALE GENOMIC DNA]</scope>
    <source>
        <strain evidence="3">DYQJB</strain>
        <tissue evidence="3">Leaf</tissue>
    </source>
</reference>
<gene>
    <name evidence="3" type="ORF">Fmac_001635</name>
</gene>
<evidence type="ECO:0000313" key="4">
    <source>
        <dbReference type="Proteomes" id="UP001603857"/>
    </source>
</evidence>
<dbReference type="PANTHER" id="PTHR34968:SF1">
    <property type="entry name" value="AUGMIN SUBUNIT 5"/>
    <property type="match status" value="1"/>
</dbReference>
<keyword evidence="1" id="KW-0175">Coiled coil</keyword>
<feature type="coiled-coil region" evidence="1">
    <location>
        <begin position="88"/>
        <end position="122"/>
    </location>
</feature>
<evidence type="ECO:0000256" key="1">
    <source>
        <dbReference type="SAM" id="Coils"/>
    </source>
</evidence>
<dbReference type="AlphaFoldDB" id="A0ABD1NHP4"/>
<feature type="region of interest" description="Disordered" evidence="2">
    <location>
        <begin position="134"/>
        <end position="188"/>
    </location>
</feature>